<dbReference type="PANTHER" id="PTHR43156">
    <property type="entry name" value="STAGE II SPORULATION PROTEIN E-RELATED"/>
    <property type="match status" value="1"/>
</dbReference>
<name>M2YFE7_9PROT</name>
<keyword evidence="1" id="KW-0378">Hydrolase</keyword>
<dbReference type="SUPFAM" id="SSF81606">
    <property type="entry name" value="PP2C-like"/>
    <property type="match status" value="1"/>
</dbReference>
<dbReference type="Pfam" id="PF07228">
    <property type="entry name" value="SpoIIE"/>
    <property type="match status" value="1"/>
</dbReference>
<dbReference type="Gene3D" id="3.60.40.10">
    <property type="entry name" value="PPM-type phosphatase domain"/>
    <property type="match status" value="1"/>
</dbReference>
<dbReference type="eggNOG" id="COG2208">
    <property type="taxonomic scope" value="Bacteria"/>
</dbReference>
<dbReference type="STRING" id="1244869.H261_02101"/>
<dbReference type="AlphaFoldDB" id="M2YFE7"/>
<gene>
    <name evidence="4" type="ORF">H261_02101</name>
</gene>
<evidence type="ECO:0000256" key="2">
    <source>
        <dbReference type="SAM" id="Coils"/>
    </source>
</evidence>
<dbReference type="InterPro" id="IPR001932">
    <property type="entry name" value="PPM-type_phosphatase-like_dom"/>
</dbReference>
<proteinExistence type="predicted"/>
<sequence length="524" mass="56398">MATLLIALGLGAASGIWDLSADYQRMRREVAEASRADLALVRGMAVEAAYMLSHDLAGEVVGGLALDPLVAEVRLTDNFGDVLGQIRRPPGTTAFPGLAQRLFGDTAQHSLLLQTRMKETSGDVGKLELHLDPALLLNRYLDHVTASAASGAARTVILCLLVVAVFYGLITKPLLKIGHAIATVDPARPGASLIELPRRHEGDELGLLVSNVNALLAESQRGLDGRDAAEGALAALARDLELRVQERTRELEQQKEGVERANTELEKANRFISDGIRYASRIQTALLPDTAALDGAVDAFTVGWRPFDIVGGDYYWTGTFGDKTVVAVMDCTGHGVPGAFMTAVVSSILARILHHHGHDDPAVILALLNFLVKSALRQDRADAPADDGLDAAICVFDKSRGVATFAGANLPLMVWSGGHIKVIRGDRRSLGYRDSPPDATFACHEVPIVPGAVFYLYTDGLIDHMGGPNGRLFGRKRLQEALGGLAHLPLEEQKERLFATLDAWRGEQPCRDDMTFIAIRPLAP</sequence>
<dbReference type="EMBL" id="AONQ01000003">
    <property type="protein sequence ID" value="EME71686.1"/>
    <property type="molecule type" value="Genomic_DNA"/>
</dbReference>
<keyword evidence="2" id="KW-0175">Coiled coil</keyword>
<feature type="domain" description="PPM-type phosphatase" evidence="3">
    <location>
        <begin position="287"/>
        <end position="521"/>
    </location>
</feature>
<feature type="coiled-coil region" evidence="2">
    <location>
        <begin position="237"/>
        <end position="271"/>
    </location>
</feature>
<organism evidence="4 5">
    <name type="scientific">Paramagnetospirillum caucaseum</name>
    <dbReference type="NCBI Taxonomy" id="1244869"/>
    <lineage>
        <taxon>Bacteria</taxon>
        <taxon>Pseudomonadati</taxon>
        <taxon>Pseudomonadota</taxon>
        <taxon>Alphaproteobacteria</taxon>
        <taxon>Rhodospirillales</taxon>
        <taxon>Magnetospirillaceae</taxon>
        <taxon>Paramagnetospirillum</taxon>
    </lineage>
</organism>
<evidence type="ECO:0000313" key="5">
    <source>
        <dbReference type="Proteomes" id="UP000011744"/>
    </source>
</evidence>
<evidence type="ECO:0000256" key="1">
    <source>
        <dbReference type="ARBA" id="ARBA00022801"/>
    </source>
</evidence>
<dbReference type="SMART" id="SM00331">
    <property type="entry name" value="PP2C_SIG"/>
    <property type="match status" value="1"/>
</dbReference>
<dbReference type="PANTHER" id="PTHR43156:SF9">
    <property type="entry name" value="HAMP DOMAIN-CONTAINING PROTEIN"/>
    <property type="match status" value="1"/>
</dbReference>
<dbReference type="InterPro" id="IPR036457">
    <property type="entry name" value="PPM-type-like_dom_sf"/>
</dbReference>
<evidence type="ECO:0000259" key="3">
    <source>
        <dbReference type="SMART" id="SM00331"/>
    </source>
</evidence>
<accession>M2YFE7</accession>
<keyword evidence="5" id="KW-1185">Reference proteome</keyword>
<comment type="caution">
    <text evidence="4">The sequence shown here is derived from an EMBL/GenBank/DDBJ whole genome shotgun (WGS) entry which is preliminary data.</text>
</comment>
<protein>
    <submittedName>
        <fullName evidence="4">Serine phosphatase RsbU</fullName>
    </submittedName>
</protein>
<dbReference type="Proteomes" id="UP000011744">
    <property type="component" value="Unassembled WGS sequence"/>
</dbReference>
<dbReference type="PATRIC" id="fig|1244869.3.peg.415"/>
<dbReference type="GO" id="GO:0016791">
    <property type="term" value="F:phosphatase activity"/>
    <property type="evidence" value="ECO:0007669"/>
    <property type="project" value="TreeGrafter"/>
</dbReference>
<evidence type="ECO:0000313" key="4">
    <source>
        <dbReference type="EMBL" id="EME71686.1"/>
    </source>
</evidence>
<dbReference type="InterPro" id="IPR052016">
    <property type="entry name" value="Bact_Sigma-Reg"/>
</dbReference>
<reference evidence="4 5" key="1">
    <citation type="journal article" date="2014" name="Genome Announc.">
        <title>Draft Genome Sequence of Magnetospirillum sp. Strain SO-1, a Freshwater Magnetotactic Bacterium Isolated from the Ol'khovka River, Russia.</title>
        <authorList>
            <person name="Grouzdev D.S."/>
            <person name="Dziuba M.V."/>
            <person name="Sukhacheva M.S."/>
            <person name="Mardanov A.V."/>
            <person name="Beletskiy A.V."/>
            <person name="Kuznetsov B.B."/>
            <person name="Skryabin K.G."/>
        </authorList>
    </citation>
    <scope>NUCLEOTIDE SEQUENCE [LARGE SCALE GENOMIC DNA]</scope>
    <source>
        <strain evidence="4 5">SO-1</strain>
    </source>
</reference>